<reference evidence="6 7" key="1">
    <citation type="submission" date="2019-08" db="EMBL/GenBank/DDBJ databases">
        <authorList>
            <person name="Wang G."/>
            <person name="Xu Z."/>
        </authorList>
    </citation>
    <scope>NUCLEOTIDE SEQUENCE [LARGE SCALE GENOMIC DNA]</scope>
    <source>
        <strain evidence="6 7">ZX</strain>
    </source>
</reference>
<organism evidence="6 7">
    <name type="scientific">Sphingomonas montanisoli</name>
    <dbReference type="NCBI Taxonomy" id="2606412"/>
    <lineage>
        <taxon>Bacteria</taxon>
        <taxon>Pseudomonadati</taxon>
        <taxon>Pseudomonadota</taxon>
        <taxon>Alphaproteobacteria</taxon>
        <taxon>Sphingomonadales</taxon>
        <taxon>Sphingomonadaceae</taxon>
        <taxon>Sphingomonas</taxon>
    </lineage>
</organism>
<evidence type="ECO:0000256" key="1">
    <source>
        <dbReference type="ARBA" id="ARBA00007261"/>
    </source>
</evidence>
<sequence>MFLSRFRTRSSRTFTLLALLASTPAFALTQAQIAPTAKLPDLVARVDIPYDSFTLANGLRVIVHTDRKAPIVAVQVWYHVGSKDEPAGKTGFAHLFEHLMFNGSENSPGDFFAPLQVIGATDMNGTTSFERTNYFETVPTAGLERTLWLESDRMGHLLGAIDQKILDNQRGVVQNEKREGDNQPYGMSRYAMMEGLFPEGHPYHHSTIGSMADLDAASLDDVKAWFRAKYGPNNAVIVLAGDIDAATAKPLMEKYFGDIARGPEVTHPAISVPTLAAPKTIEMTDQVATTRIMRLWAVPGITDKDIVPLDVAATVLGGLNASRLDNALVRREKLAVSVSAGIQAMEDVGMLVVSADVRPGVDPATVSKRLDEIIADLLAKGPSADEVARVATQEVTDKIGGLEVVGGLGGKASRLAEGAVYANDPAHYKAELAAYAAATPEQATAVARKWMSRPALTIVIKPGQRAGYEEAKPAPVKAPPVAPAKPAQLVENKPRLAMPPIGKDADLHFPKVEHATLANGMKLLYAHRDTVPLTRVSFAFDAGNAADPKAKLGTQSLMLALLDEGTTSLSSEEIAIAEERLGVSIGAGAAMDRTSMAVTSLSANLTPALALYADMLRNPAFAPEEVDRLRNQQLTRIASELTRPQGIATRILPPLLYGPAHGYGVPFSGTGDPAVVKTLSSADMRAFHDAWLRPDKGVAFVVSDLPLDRIVAALNTGLGDWKGKGAAGTKADTAPIPAQKPRILLVDRPGSPQTLILGGQVIAAKGTDEIATLLAANDVLGGDFLSRLNSDLRETKGWAYGVSSIVNRVDERMPFFLYAPVQSDRSGDSIAAILADTRAFLGPKGVTQVERDRTIDGKIRELPGSFETGADVLSGMQRNFYAKRADDYYDHLADRYRAMTAADLDASIRAQIKPDELLWVVVGDAAKVRPQLDQLKLPIEATTLPGGAK</sequence>
<proteinExistence type="inferred from homology"/>
<dbReference type="EMBL" id="VTOU01000003">
    <property type="protein sequence ID" value="TZG26269.1"/>
    <property type="molecule type" value="Genomic_DNA"/>
</dbReference>
<protein>
    <submittedName>
        <fullName evidence="6">Insulinase family protein</fullName>
    </submittedName>
</protein>
<keyword evidence="3" id="KW-0732">Signal</keyword>
<dbReference type="RefSeq" id="WP_149523075.1">
    <property type="nucleotide sequence ID" value="NZ_VTOU01000003.1"/>
</dbReference>
<evidence type="ECO:0000259" key="5">
    <source>
        <dbReference type="Pfam" id="PF05193"/>
    </source>
</evidence>
<dbReference type="InterPro" id="IPR011249">
    <property type="entry name" value="Metalloenz_LuxS/M16"/>
</dbReference>
<feature type="domain" description="Peptidase M16 C-terminal" evidence="5">
    <location>
        <begin position="679"/>
        <end position="855"/>
    </location>
</feature>
<dbReference type="InterPro" id="IPR007863">
    <property type="entry name" value="Peptidase_M16_C"/>
</dbReference>
<feature type="domain" description="Peptidase M16 N-terminal" evidence="4">
    <location>
        <begin position="60"/>
        <end position="184"/>
    </location>
</feature>
<evidence type="ECO:0000256" key="3">
    <source>
        <dbReference type="SAM" id="SignalP"/>
    </source>
</evidence>
<dbReference type="PANTHER" id="PTHR11851">
    <property type="entry name" value="METALLOPROTEASE"/>
    <property type="match status" value="1"/>
</dbReference>
<evidence type="ECO:0000259" key="4">
    <source>
        <dbReference type="Pfam" id="PF00675"/>
    </source>
</evidence>
<dbReference type="Gene3D" id="3.30.830.10">
    <property type="entry name" value="Metalloenzyme, LuxS/M16 peptidase-like"/>
    <property type="match status" value="4"/>
</dbReference>
<dbReference type="Pfam" id="PF00675">
    <property type="entry name" value="Peptidase_M16"/>
    <property type="match status" value="2"/>
</dbReference>
<evidence type="ECO:0000313" key="6">
    <source>
        <dbReference type="EMBL" id="TZG26269.1"/>
    </source>
</evidence>
<gene>
    <name evidence="6" type="ORF">FYJ91_15110</name>
</gene>
<dbReference type="InterPro" id="IPR011765">
    <property type="entry name" value="Pept_M16_N"/>
</dbReference>
<evidence type="ECO:0000313" key="7">
    <source>
        <dbReference type="Proteomes" id="UP000322077"/>
    </source>
</evidence>
<feature type="domain" description="Peptidase M16 C-terminal" evidence="5">
    <location>
        <begin position="218"/>
        <end position="393"/>
    </location>
</feature>
<feature type="domain" description="Peptidase M16 N-terminal" evidence="4">
    <location>
        <begin position="527"/>
        <end position="639"/>
    </location>
</feature>
<comment type="similarity">
    <text evidence="1">Belongs to the peptidase M16 family.</text>
</comment>
<accession>A0A5D9C3L5</accession>
<feature type="signal peptide" evidence="3">
    <location>
        <begin position="1"/>
        <end position="27"/>
    </location>
</feature>
<name>A0A5D9C3L5_9SPHN</name>
<keyword evidence="2" id="KW-0645">Protease</keyword>
<evidence type="ECO:0000256" key="2">
    <source>
        <dbReference type="ARBA" id="ARBA00023049"/>
    </source>
</evidence>
<comment type="caution">
    <text evidence="6">The sequence shown here is derived from an EMBL/GenBank/DDBJ whole genome shotgun (WGS) entry which is preliminary data.</text>
</comment>
<feature type="chain" id="PRO_5022837449" evidence="3">
    <location>
        <begin position="28"/>
        <end position="949"/>
    </location>
</feature>
<keyword evidence="7" id="KW-1185">Reference proteome</keyword>
<dbReference type="Proteomes" id="UP000322077">
    <property type="component" value="Unassembled WGS sequence"/>
</dbReference>
<dbReference type="GO" id="GO:0046872">
    <property type="term" value="F:metal ion binding"/>
    <property type="evidence" value="ECO:0007669"/>
    <property type="project" value="InterPro"/>
</dbReference>
<dbReference type="InterPro" id="IPR050361">
    <property type="entry name" value="MPP/UQCRC_Complex"/>
</dbReference>
<dbReference type="Pfam" id="PF05193">
    <property type="entry name" value="Peptidase_M16_C"/>
    <property type="match status" value="2"/>
</dbReference>
<keyword evidence="2" id="KW-0378">Hydrolase</keyword>
<dbReference type="PANTHER" id="PTHR11851:SF49">
    <property type="entry name" value="MITOCHONDRIAL-PROCESSING PEPTIDASE SUBUNIT ALPHA"/>
    <property type="match status" value="1"/>
</dbReference>
<dbReference type="AlphaFoldDB" id="A0A5D9C3L5"/>
<keyword evidence="2" id="KW-0482">Metalloprotease</keyword>
<dbReference type="SUPFAM" id="SSF63411">
    <property type="entry name" value="LuxS/MPP-like metallohydrolase"/>
    <property type="match status" value="4"/>
</dbReference>